<gene>
    <name evidence="1" type="ORF">AKJ17_06655</name>
</gene>
<comment type="caution">
    <text evidence="1">The sequence shown here is derived from an EMBL/GenBank/DDBJ whole genome shotgun (WGS) entry which is preliminary data.</text>
</comment>
<accession>A0A0M0HRR9</accession>
<protein>
    <submittedName>
        <fullName evidence="1">Uncharacterized protein</fullName>
    </submittedName>
</protein>
<dbReference type="Proteomes" id="UP000037515">
    <property type="component" value="Unassembled WGS sequence"/>
</dbReference>
<reference evidence="2" key="1">
    <citation type="submission" date="2015-08" db="EMBL/GenBank/DDBJ databases">
        <title>Vibrio galatheae sp. nov., a novel member of the Vibrionaceae family isolated from the Solomon Islands.</title>
        <authorList>
            <person name="Giubergia S."/>
            <person name="Machado H."/>
            <person name="Mateiu R.V."/>
            <person name="Gram L."/>
        </authorList>
    </citation>
    <scope>NUCLEOTIDE SEQUENCE [LARGE SCALE GENOMIC DNA]</scope>
    <source>
        <strain evidence="2">DSM 19584</strain>
    </source>
</reference>
<dbReference type="EMBL" id="LHPJ01000005">
    <property type="protein sequence ID" value="KOO04582.1"/>
    <property type="molecule type" value="Genomic_DNA"/>
</dbReference>
<dbReference type="PATRIC" id="fig|693.5.peg.1359"/>
<sequence>MDDNDKDELIKQLSMFVGCEMPTKPNSWERVEEIREELLTDTDNYPWRAEVEELWEQLSRAQNDELMKIDRQDRCAETPLEALFSGVEIPRYQPMEVLASVKEAFDIYMLAQGKLTLEDVFFGPMKKGVGNYAARRSKKSTYGDFDFYARGGGLFMTVEERDAHENMSLESKAIEYLAYGMNPEIAKIYNKAPDYHNIPDPESYLRGYRRWKRTNK</sequence>
<name>A0A0M0HRR9_VIBNE</name>
<keyword evidence="2" id="KW-1185">Reference proteome</keyword>
<evidence type="ECO:0000313" key="1">
    <source>
        <dbReference type="EMBL" id="KOO04582.1"/>
    </source>
</evidence>
<organism evidence="1 2">
    <name type="scientific">Vibrio nereis</name>
    <dbReference type="NCBI Taxonomy" id="693"/>
    <lineage>
        <taxon>Bacteria</taxon>
        <taxon>Pseudomonadati</taxon>
        <taxon>Pseudomonadota</taxon>
        <taxon>Gammaproteobacteria</taxon>
        <taxon>Vibrionales</taxon>
        <taxon>Vibrionaceae</taxon>
        <taxon>Vibrio</taxon>
    </lineage>
</organism>
<proteinExistence type="predicted"/>
<dbReference type="OrthoDB" id="7068324at2"/>
<dbReference type="AlphaFoldDB" id="A0A0M0HRR9"/>
<evidence type="ECO:0000313" key="2">
    <source>
        <dbReference type="Proteomes" id="UP000037515"/>
    </source>
</evidence>
<dbReference type="RefSeq" id="WP_053394992.1">
    <property type="nucleotide sequence ID" value="NZ_LHPJ01000005.1"/>
</dbReference>